<reference evidence="23 24" key="1">
    <citation type="submission" date="2020-08" db="EMBL/GenBank/DDBJ databases">
        <authorList>
            <person name="Hejnol A."/>
        </authorList>
    </citation>
    <scope>NUCLEOTIDE SEQUENCE [LARGE SCALE GENOMIC DNA]</scope>
</reference>
<evidence type="ECO:0000256" key="3">
    <source>
        <dbReference type="ARBA" id="ARBA00022490"/>
    </source>
</evidence>
<dbReference type="InterPro" id="IPR008271">
    <property type="entry name" value="Ser/Thr_kinase_AS"/>
</dbReference>
<keyword evidence="9" id="KW-0106">Calcium</keyword>
<accession>A0A7I8W1N7</accession>
<dbReference type="GO" id="GO:0005737">
    <property type="term" value="C:cytoplasm"/>
    <property type="evidence" value="ECO:0007669"/>
    <property type="project" value="UniProtKB-SubCell"/>
</dbReference>
<protein>
    <recommendedName>
        <fullName evidence="18">Calcium/calmodulin-dependent protein kinase type IV</fullName>
    </recommendedName>
    <alternativeName>
        <fullName evidence="19">CaM kinase-GR</fullName>
    </alternativeName>
</protein>
<keyword evidence="16" id="KW-0539">Nucleus</keyword>
<evidence type="ECO:0000256" key="4">
    <source>
        <dbReference type="ARBA" id="ARBA00022527"/>
    </source>
</evidence>
<feature type="domain" description="Protein kinase" evidence="22">
    <location>
        <begin position="38"/>
        <end position="291"/>
    </location>
</feature>
<name>A0A7I8W1N7_9ANNE</name>
<dbReference type="GO" id="GO:0005654">
    <property type="term" value="C:nucleoplasm"/>
    <property type="evidence" value="ECO:0007669"/>
    <property type="project" value="UniProtKB-ARBA"/>
</dbReference>
<dbReference type="InterPro" id="IPR017441">
    <property type="entry name" value="Protein_kinase_ATP_BS"/>
</dbReference>
<comment type="caution">
    <text evidence="23">The sequence shown here is derived from an EMBL/GenBank/DDBJ whole genome shotgun (WGS) entry which is preliminary data.</text>
</comment>
<dbReference type="Gene3D" id="1.10.510.10">
    <property type="entry name" value="Transferase(Phosphotransferase) domain 1"/>
    <property type="match status" value="1"/>
</dbReference>
<evidence type="ECO:0000256" key="20">
    <source>
        <dbReference type="PROSITE-ProRule" id="PRU10141"/>
    </source>
</evidence>
<dbReference type="GO" id="GO:0004683">
    <property type="term" value="F:calcium/calmodulin-dependent protein kinase activity"/>
    <property type="evidence" value="ECO:0007669"/>
    <property type="project" value="UniProtKB-ARBA"/>
</dbReference>
<keyword evidence="11" id="KW-0391">Immunity</keyword>
<dbReference type="Proteomes" id="UP000549394">
    <property type="component" value="Unassembled WGS sequence"/>
</dbReference>
<dbReference type="GO" id="GO:0005524">
    <property type="term" value="F:ATP binding"/>
    <property type="evidence" value="ECO:0007669"/>
    <property type="project" value="UniProtKB-UniRule"/>
</dbReference>
<dbReference type="InterPro" id="IPR000719">
    <property type="entry name" value="Prot_kinase_dom"/>
</dbReference>
<keyword evidence="3" id="KW-0963">Cytoplasm</keyword>
<dbReference type="FunFam" id="1.10.510.10:FF:000255">
    <property type="entry name" value="Calcium/calmodulin-dependent protein kinase type IV"/>
    <property type="match status" value="1"/>
</dbReference>
<dbReference type="InterPro" id="IPR011009">
    <property type="entry name" value="Kinase-like_dom_sf"/>
</dbReference>
<feature type="binding site" evidence="20">
    <location>
        <position position="71"/>
    </location>
    <ligand>
        <name>ATP</name>
        <dbReference type="ChEBI" id="CHEBI:30616"/>
    </ligand>
</feature>
<evidence type="ECO:0000256" key="2">
    <source>
        <dbReference type="ARBA" id="ARBA00004496"/>
    </source>
</evidence>
<keyword evidence="7 20" id="KW-0547">Nucleotide-binding</keyword>
<comment type="similarity">
    <text evidence="21">Belongs to the protein kinase superfamily.</text>
</comment>
<gene>
    <name evidence="23" type="ORF">DGYR_LOCUS10282</name>
</gene>
<dbReference type="PROSITE" id="PS50011">
    <property type="entry name" value="PROTEIN_KINASE_DOM"/>
    <property type="match status" value="1"/>
</dbReference>
<dbReference type="PROSITE" id="PS00108">
    <property type="entry name" value="PROTEIN_KINASE_ST"/>
    <property type="match status" value="1"/>
</dbReference>
<keyword evidence="24" id="KW-1185">Reference proteome</keyword>
<evidence type="ECO:0000256" key="1">
    <source>
        <dbReference type="ARBA" id="ARBA00004123"/>
    </source>
</evidence>
<keyword evidence="6" id="KW-0808">Transferase</keyword>
<dbReference type="EMBL" id="CAJFCJ010000017">
    <property type="protein sequence ID" value="CAD5122473.1"/>
    <property type="molecule type" value="Genomic_DNA"/>
</dbReference>
<dbReference type="OrthoDB" id="40902at2759"/>
<dbReference type="GO" id="GO:0002250">
    <property type="term" value="P:adaptive immune response"/>
    <property type="evidence" value="ECO:0007669"/>
    <property type="project" value="UniProtKB-KW"/>
</dbReference>
<dbReference type="SUPFAM" id="SSF56112">
    <property type="entry name" value="Protein kinase-like (PK-like)"/>
    <property type="match status" value="1"/>
</dbReference>
<organism evidence="23 24">
    <name type="scientific">Dimorphilus gyrociliatus</name>
    <dbReference type="NCBI Taxonomy" id="2664684"/>
    <lineage>
        <taxon>Eukaryota</taxon>
        <taxon>Metazoa</taxon>
        <taxon>Spiralia</taxon>
        <taxon>Lophotrochozoa</taxon>
        <taxon>Annelida</taxon>
        <taxon>Polychaeta</taxon>
        <taxon>Polychaeta incertae sedis</taxon>
        <taxon>Dinophilidae</taxon>
        <taxon>Dimorphilus</taxon>
    </lineage>
</organism>
<evidence type="ECO:0000256" key="8">
    <source>
        <dbReference type="ARBA" id="ARBA00022777"/>
    </source>
</evidence>
<keyword evidence="15" id="KW-0395">Inflammatory response</keyword>
<sequence length="349" mass="39847">MVKYGALLGYTKTDMPKPKTDKKWIQESLTDVLFPDVYDLHEELGSGATSVVRKCTHRKTGKEWAVKIIKKRVEKKVVRTEIGILLKLNHPNIIRLKEVYETDDQIFLILEYVTGGELFDRIIQKGFYSERDAATCVRHMLQAVEYLHENDVVHRDLKPENLLYENKSEDSNLKVADFGLSKMLPNEIQTTTVCGTPGYCAPEVLLGKDYDKSVDIWSVGVIAYILLCGYEPFYHEDDKIAYKKILNCDYEFAHPWWDDVSQNGKDFIASLLQADPKKRPSATKALKHRWVEGKAAPSMPIPNDALAKLKDFNASRKLKVATRALQAAVNLKTLCGHWENEKEQNVSNE</sequence>
<evidence type="ECO:0000256" key="15">
    <source>
        <dbReference type="ARBA" id="ARBA00023198"/>
    </source>
</evidence>
<evidence type="ECO:0000256" key="17">
    <source>
        <dbReference type="ARBA" id="ARBA00062378"/>
    </source>
</evidence>
<dbReference type="FunFam" id="3.30.200.20:FF:000279">
    <property type="entry name" value="Calcium/calmodulin-dependent protein kinase type IV"/>
    <property type="match status" value="1"/>
</dbReference>
<dbReference type="PROSITE" id="PS00107">
    <property type="entry name" value="PROTEIN_KINASE_ATP"/>
    <property type="match status" value="1"/>
</dbReference>
<keyword evidence="13" id="KW-1064">Adaptive immunity</keyword>
<evidence type="ECO:0000256" key="12">
    <source>
        <dbReference type="ARBA" id="ARBA00022860"/>
    </source>
</evidence>
<evidence type="ECO:0000256" key="13">
    <source>
        <dbReference type="ARBA" id="ARBA00023130"/>
    </source>
</evidence>
<evidence type="ECO:0000256" key="11">
    <source>
        <dbReference type="ARBA" id="ARBA00022859"/>
    </source>
</evidence>
<evidence type="ECO:0000256" key="14">
    <source>
        <dbReference type="ARBA" id="ARBA00023180"/>
    </source>
</evidence>
<evidence type="ECO:0000259" key="22">
    <source>
        <dbReference type="PROSITE" id="PS50011"/>
    </source>
</evidence>
<keyword evidence="14" id="KW-0325">Glycoprotein</keyword>
<dbReference type="Gene3D" id="3.30.200.20">
    <property type="entry name" value="Phosphorylase Kinase, domain 1"/>
    <property type="match status" value="1"/>
</dbReference>
<evidence type="ECO:0000256" key="19">
    <source>
        <dbReference type="ARBA" id="ARBA00083884"/>
    </source>
</evidence>
<keyword evidence="4 21" id="KW-0723">Serine/threonine-protein kinase</keyword>
<comment type="subcellular location">
    <subcellularLocation>
        <location evidence="2">Cytoplasm</location>
    </subcellularLocation>
    <subcellularLocation>
        <location evidence="1">Nucleus</location>
    </subcellularLocation>
</comment>
<evidence type="ECO:0000256" key="10">
    <source>
        <dbReference type="ARBA" id="ARBA00022840"/>
    </source>
</evidence>
<proteinExistence type="inferred from homology"/>
<evidence type="ECO:0000313" key="24">
    <source>
        <dbReference type="Proteomes" id="UP000549394"/>
    </source>
</evidence>
<comment type="subunit">
    <text evidence="17">Monomer. Interacts with protein phosphatase 2A (PPP2CA/PPP2CB); the interaction is mutually exclusive with binding to Ca(2+)/calmodulin.</text>
</comment>
<evidence type="ECO:0000256" key="9">
    <source>
        <dbReference type="ARBA" id="ARBA00022837"/>
    </source>
</evidence>
<dbReference type="PANTHER" id="PTHR24347">
    <property type="entry name" value="SERINE/THREONINE-PROTEIN KINASE"/>
    <property type="match status" value="1"/>
</dbReference>
<dbReference type="Pfam" id="PF00069">
    <property type="entry name" value="Pkinase"/>
    <property type="match status" value="1"/>
</dbReference>
<evidence type="ECO:0000256" key="21">
    <source>
        <dbReference type="RuleBase" id="RU000304"/>
    </source>
</evidence>
<evidence type="ECO:0000256" key="6">
    <source>
        <dbReference type="ARBA" id="ARBA00022679"/>
    </source>
</evidence>
<dbReference type="SMART" id="SM00220">
    <property type="entry name" value="S_TKc"/>
    <property type="match status" value="1"/>
</dbReference>
<evidence type="ECO:0000256" key="16">
    <source>
        <dbReference type="ARBA" id="ARBA00023242"/>
    </source>
</evidence>
<evidence type="ECO:0000256" key="18">
    <source>
        <dbReference type="ARBA" id="ARBA00071328"/>
    </source>
</evidence>
<keyword evidence="5" id="KW-0597">Phosphoprotein</keyword>
<dbReference type="AlphaFoldDB" id="A0A7I8W1N7"/>
<evidence type="ECO:0000256" key="5">
    <source>
        <dbReference type="ARBA" id="ARBA00022553"/>
    </source>
</evidence>
<keyword evidence="12" id="KW-0112">Calmodulin-binding</keyword>
<dbReference type="GO" id="GO:0005516">
    <property type="term" value="F:calmodulin binding"/>
    <property type="evidence" value="ECO:0007669"/>
    <property type="project" value="UniProtKB-KW"/>
</dbReference>
<evidence type="ECO:0000313" key="23">
    <source>
        <dbReference type="EMBL" id="CAD5122473.1"/>
    </source>
</evidence>
<evidence type="ECO:0000256" key="7">
    <source>
        <dbReference type="ARBA" id="ARBA00022741"/>
    </source>
</evidence>
<keyword evidence="10 20" id="KW-0067">ATP-binding</keyword>
<keyword evidence="8" id="KW-0418">Kinase</keyword>